<dbReference type="PROSITE" id="PS50850">
    <property type="entry name" value="MFS"/>
    <property type="match status" value="1"/>
</dbReference>
<dbReference type="GO" id="GO:0015293">
    <property type="term" value="F:symporter activity"/>
    <property type="evidence" value="ECO:0007669"/>
    <property type="project" value="UniProtKB-KW"/>
</dbReference>
<comment type="caution">
    <text evidence="9">The sequence shown here is derived from an EMBL/GenBank/DDBJ whole genome shotgun (WGS) entry which is preliminary data.</text>
</comment>
<feature type="domain" description="Major facilitator superfamily (MFS) profile" evidence="8">
    <location>
        <begin position="9"/>
        <end position="433"/>
    </location>
</feature>
<keyword evidence="4" id="KW-0769">Symport</keyword>
<dbReference type="InterPro" id="IPR011701">
    <property type="entry name" value="MFS"/>
</dbReference>
<dbReference type="FunFam" id="1.20.1250.20:FF:000423">
    <property type="entry name" value="Putative inorganic phosphate cotransporter-like Protein"/>
    <property type="match status" value="1"/>
</dbReference>
<evidence type="ECO:0000256" key="4">
    <source>
        <dbReference type="ARBA" id="ARBA00022847"/>
    </source>
</evidence>
<feature type="transmembrane region" description="Helical" evidence="7">
    <location>
        <begin position="102"/>
        <end position="123"/>
    </location>
</feature>
<evidence type="ECO:0000256" key="3">
    <source>
        <dbReference type="ARBA" id="ARBA00022692"/>
    </source>
</evidence>
<dbReference type="EMBL" id="JARAKH010000015">
    <property type="protein sequence ID" value="KAK8396916.1"/>
    <property type="molecule type" value="Genomic_DNA"/>
</dbReference>
<dbReference type="PANTHER" id="PTHR11662">
    <property type="entry name" value="SOLUTE CARRIER FAMILY 17"/>
    <property type="match status" value="1"/>
</dbReference>
<dbReference type="PANTHER" id="PTHR11662:SF336">
    <property type="entry name" value="LP19554P"/>
    <property type="match status" value="1"/>
</dbReference>
<name>A0AAW0UAW6_SCYPA</name>
<evidence type="ECO:0000313" key="10">
    <source>
        <dbReference type="Proteomes" id="UP001487740"/>
    </source>
</evidence>
<keyword evidence="3 7" id="KW-0812">Transmembrane</keyword>
<evidence type="ECO:0000256" key="2">
    <source>
        <dbReference type="ARBA" id="ARBA00022448"/>
    </source>
</evidence>
<keyword evidence="10" id="KW-1185">Reference proteome</keyword>
<dbReference type="FunFam" id="1.20.1250.20:FF:000003">
    <property type="entry name" value="Solute carrier family 17 member 3"/>
    <property type="match status" value="1"/>
</dbReference>
<feature type="transmembrane region" description="Helical" evidence="7">
    <location>
        <begin position="198"/>
        <end position="223"/>
    </location>
</feature>
<evidence type="ECO:0000256" key="6">
    <source>
        <dbReference type="ARBA" id="ARBA00023136"/>
    </source>
</evidence>
<accession>A0AAW0UAW6</accession>
<feature type="transmembrane region" description="Helical" evidence="7">
    <location>
        <begin position="168"/>
        <end position="192"/>
    </location>
</feature>
<dbReference type="InterPro" id="IPR036259">
    <property type="entry name" value="MFS_trans_sf"/>
</dbReference>
<protein>
    <recommendedName>
        <fullName evidence="8">Major facilitator superfamily (MFS) profile domain-containing protein</fullName>
    </recommendedName>
</protein>
<dbReference type="InterPro" id="IPR020846">
    <property type="entry name" value="MFS_dom"/>
</dbReference>
<keyword evidence="2" id="KW-0813">Transport</keyword>
<feature type="transmembrane region" description="Helical" evidence="7">
    <location>
        <begin position="346"/>
        <end position="367"/>
    </location>
</feature>
<feature type="transmembrane region" description="Helical" evidence="7">
    <location>
        <begin position="323"/>
        <end position="340"/>
    </location>
</feature>
<dbReference type="Proteomes" id="UP001487740">
    <property type="component" value="Unassembled WGS sequence"/>
</dbReference>
<evidence type="ECO:0000313" key="9">
    <source>
        <dbReference type="EMBL" id="KAK8396916.1"/>
    </source>
</evidence>
<gene>
    <name evidence="9" type="ORF">O3P69_005126</name>
</gene>
<feature type="transmembrane region" description="Helical" evidence="7">
    <location>
        <begin position="379"/>
        <end position="401"/>
    </location>
</feature>
<organism evidence="9 10">
    <name type="scientific">Scylla paramamosain</name>
    <name type="common">Mud crab</name>
    <dbReference type="NCBI Taxonomy" id="85552"/>
    <lineage>
        <taxon>Eukaryota</taxon>
        <taxon>Metazoa</taxon>
        <taxon>Ecdysozoa</taxon>
        <taxon>Arthropoda</taxon>
        <taxon>Crustacea</taxon>
        <taxon>Multicrustacea</taxon>
        <taxon>Malacostraca</taxon>
        <taxon>Eumalacostraca</taxon>
        <taxon>Eucarida</taxon>
        <taxon>Decapoda</taxon>
        <taxon>Pleocyemata</taxon>
        <taxon>Brachyura</taxon>
        <taxon>Eubrachyura</taxon>
        <taxon>Portunoidea</taxon>
        <taxon>Portunidae</taxon>
        <taxon>Portuninae</taxon>
        <taxon>Scylla</taxon>
    </lineage>
</organism>
<feature type="transmembrane region" description="Helical" evidence="7">
    <location>
        <begin position="284"/>
        <end position="302"/>
    </location>
</feature>
<reference evidence="9 10" key="1">
    <citation type="submission" date="2023-03" db="EMBL/GenBank/DDBJ databases">
        <title>High-quality genome of Scylla paramamosain provides insights in environmental adaptation.</title>
        <authorList>
            <person name="Zhang L."/>
        </authorList>
    </citation>
    <scope>NUCLEOTIDE SEQUENCE [LARGE SCALE GENOMIC DNA]</scope>
    <source>
        <strain evidence="9">LZ_2023a</strain>
        <tissue evidence="9">Muscle</tissue>
    </source>
</reference>
<dbReference type="InterPro" id="IPR050382">
    <property type="entry name" value="MFS_Na/Anion_cotransporter"/>
</dbReference>
<evidence type="ECO:0000256" key="7">
    <source>
        <dbReference type="SAM" id="Phobius"/>
    </source>
</evidence>
<dbReference type="AlphaFoldDB" id="A0AAW0UAW6"/>
<evidence type="ECO:0000259" key="8">
    <source>
        <dbReference type="PROSITE" id="PS50850"/>
    </source>
</evidence>
<feature type="transmembrane region" description="Helical" evidence="7">
    <location>
        <begin position="407"/>
        <end position="428"/>
    </location>
</feature>
<feature type="transmembrane region" description="Helical" evidence="7">
    <location>
        <begin position="6"/>
        <end position="26"/>
    </location>
</feature>
<evidence type="ECO:0000256" key="5">
    <source>
        <dbReference type="ARBA" id="ARBA00022989"/>
    </source>
</evidence>
<dbReference type="GO" id="GO:0016020">
    <property type="term" value="C:membrane"/>
    <property type="evidence" value="ECO:0007669"/>
    <property type="project" value="UniProtKB-SubCell"/>
</dbReference>
<evidence type="ECO:0000256" key="1">
    <source>
        <dbReference type="ARBA" id="ARBA00004141"/>
    </source>
</evidence>
<dbReference type="SUPFAM" id="SSF103473">
    <property type="entry name" value="MFS general substrate transporter"/>
    <property type="match status" value="1"/>
</dbReference>
<keyword evidence="5 7" id="KW-1133">Transmembrane helix</keyword>
<dbReference type="Gene3D" id="1.20.1250.20">
    <property type="entry name" value="MFS general substrate transporter like domains"/>
    <property type="match status" value="2"/>
</dbReference>
<comment type="subcellular location">
    <subcellularLocation>
        <location evidence="1">Membrane</location>
        <topology evidence="1">Multi-pass membrane protein</topology>
    </subcellularLocation>
</comment>
<keyword evidence="6 7" id="KW-0472">Membrane</keyword>
<dbReference type="GO" id="GO:0006820">
    <property type="term" value="P:monoatomic anion transport"/>
    <property type="evidence" value="ECO:0007669"/>
    <property type="project" value="TreeGrafter"/>
</dbReference>
<sequence>MCSFCGYLRYLLVFLGLLGCGMDYMLRYNISVAIVAMVNNSATFSVNSSYACPAASNASSDAQSSTGAGEYNWTPKEQGLVLGTFFWGYVITKAIGGRIAEILGPTFTVSLTLGLCSILSFLTPTIADVHPLALAFLRLLMGLLQGPIFPAIYSIISRWTLPGETTTMISASMSGASLGALVALGLSGIVIKSFGWRWVFWGSGIVTLAWLPFWVLYTELHRLSKNHNQLRKKVPWSRIFKSKYVYLFMMMEFVNVWTQTIMISEGPTFLTNQVGIRLDDASKLNTILTVLAQFLIIFYGWLSDFLERREWLSMLTVRRLFQMFGTLVMVGCLMGLAFAGCDAFEVAVYFIVLIIGLPITIVTYIIGPMIIAPNYAGTLTGMMGLGTIGGFLLPLFVSLFMDKKNGWMTVFLVSAAINLVTGVIYVIWMPNEEEEWNMYEEIPESDKDGMKKNGKMKGGTLTQ</sequence>
<proteinExistence type="predicted"/>
<feature type="transmembrane region" description="Helical" evidence="7">
    <location>
        <begin position="135"/>
        <end position="156"/>
    </location>
</feature>
<dbReference type="Pfam" id="PF07690">
    <property type="entry name" value="MFS_1"/>
    <property type="match status" value="1"/>
</dbReference>